<dbReference type="RefSeq" id="XP_024398538.1">
    <property type="nucleotide sequence ID" value="XM_024542770.2"/>
</dbReference>
<dbReference type="KEGG" id="ppp:112293405"/>
<dbReference type="SUPFAM" id="SSF46689">
    <property type="entry name" value="Homeodomain-like"/>
    <property type="match status" value="1"/>
</dbReference>
<dbReference type="PROSITE" id="PS51913">
    <property type="entry name" value="HTH_HARE"/>
    <property type="match status" value="1"/>
</dbReference>
<dbReference type="STRING" id="3218.A0A2K1J8P1"/>
<dbReference type="GeneID" id="112293405"/>
<feature type="region of interest" description="Disordered" evidence="6">
    <location>
        <begin position="355"/>
        <end position="378"/>
    </location>
</feature>
<keyword evidence="2" id="KW-0804">Transcription</keyword>
<dbReference type="Pfam" id="PF05066">
    <property type="entry name" value="HARE-HTH"/>
    <property type="match status" value="1"/>
</dbReference>
<gene>
    <name evidence="11" type="primary">LOC112293405</name>
    <name evidence="10" type="ORF">PHYPA_021001</name>
</gene>
<keyword evidence="3 4" id="KW-0539">Nucleus</keyword>
<evidence type="ECO:0000259" key="7">
    <source>
        <dbReference type="PROSITE" id="PS50071"/>
    </source>
</evidence>
<dbReference type="InterPro" id="IPR007759">
    <property type="entry name" value="Asxl_HARE-HTH"/>
</dbReference>
<dbReference type="InterPro" id="IPR028942">
    <property type="entry name" value="WHIM1_dom"/>
</dbReference>
<evidence type="ECO:0000313" key="11">
    <source>
        <dbReference type="EnsemblPlants" id="Pp3c16_15118V3.1"/>
    </source>
</evidence>
<evidence type="ECO:0008006" key="13">
    <source>
        <dbReference type="Google" id="ProtNLM"/>
    </source>
</evidence>
<feature type="compositionally biased region" description="Gly residues" evidence="6">
    <location>
        <begin position="1528"/>
        <end position="1539"/>
    </location>
</feature>
<dbReference type="Proteomes" id="UP000006727">
    <property type="component" value="Chromosome 16"/>
</dbReference>
<evidence type="ECO:0000256" key="5">
    <source>
        <dbReference type="RuleBase" id="RU000682"/>
    </source>
</evidence>
<feature type="region of interest" description="Disordered" evidence="6">
    <location>
        <begin position="790"/>
        <end position="912"/>
    </location>
</feature>
<feature type="compositionally biased region" description="Low complexity" evidence="6">
    <location>
        <begin position="1598"/>
        <end position="1609"/>
    </location>
</feature>
<dbReference type="Pfam" id="PF00046">
    <property type="entry name" value="Homeodomain"/>
    <property type="match status" value="1"/>
</dbReference>
<dbReference type="GO" id="GO:0005634">
    <property type="term" value="C:nucleus"/>
    <property type="evidence" value="ECO:0007669"/>
    <property type="project" value="UniProtKB-SubCell"/>
</dbReference>
<feature type="domain" description="HTH HARE-type" evidence="9">
    <location>
        <begin position="691"/>
        <end position="760"/>
    </location>
</feature>
<dbReference type="RefSeq" id="XP_073395782.1">
    <property type="nucleotide sequence ID" value="XM_073539681.1"/>
</dbReference>
<reference evidence="10 12" key="2">
    <citation type="journal article" date="2018" name="Plant J.">
        <title>The Physcomitrella patens chromosome-scale assembly reveals moss genome structure and evolution.</title>
        <authorList>
            <person name="Lang D."/>
            <person name="Ullrich K.K."/>
            <person name="Murat F."/>
            <person name="Fuchs J."/>
            <person name="Jenkins J."/>
            <person name="Haas F.B."/>
            <person name="Piednoel M."/>
            <person name="Gundlach H."/>
            <person name="Van Bel M."/>
            <person name="Meyberg R."/>
            <person name="Vives C."/>
            <person name="Morata J."/>
            <person name="Symeonidi A."/>
            <person name="Hiss M."/>
            <person name="Muchero W."/>
            <person name="Kamisugi Y."/>
            <person name="Saleh O."/>
            <person name="Blanc G."/>
            <person name="Decker E.L."/>
            <person name="van Gessel N."/>
            <person name="Grimwood J."/>
            <person name="Hayes R.D."/>
            <person name="Graham S.W."/>
            <person name="Gunter L.E."/>
            <person name="McDaniel S.F."/>
            <person name="Hoernstein S.N.W."/>
            <person name="Larsson A."/>
            <person name="Li F.W."/>
            <person name="Perroud P.F."/>
            <person name="Phillips J."/>
            <person name="Ranjan P."/>
            <person name="Rokshar D.S."/>
            <person name="Rothfels C.J."/>
            <person name="Schneider L."/>
            <person name="Shu S."/>
            <person name="Stevenson D.W."/>
            <person name="Thummler F."/>
            <person name="Tillich M."/>
            <person name="Villarreal Aguilar J.C."/>
            <person name="Widiez T."/>
            <person name="Wong G.K."/>
            <person name="Wymore A."/>
            <person name="Zhang Y."/>
            <person name="Zimmer A.D."/>
            <person name="Quatrano R.S."/>
            <person name="Mayer K.F.X."/>
            <person name="Goodstein D."/>
            <person name="Casacuberta J.M."/>
            <person name="Vandepoele K."/>
            <person name="Reski R."/>
            <person name="Cuming A.C."/>
            <person name="Tuskan G.A."/>
            <person name="Maumus F."/>
            <person name="Salse J."/>
            <person name="Schmutz J."/>
            <person name="Rensing S.A."/>
        </authorList>
    </citation>
    <scope>NUCLEOTIDE SEQUENCE [LARGE SCALE GENOMIC DNA]</scope>
    <source>
        <strain evidence="11 12">cv. Gransden 2004</strain>
    </source>
</reference>
<dbReference type="PROSITE" id="PS50827">
    <property type="entry name" value="DDT"/>
    <property type="match status" value="1"/>
</dbReference>
<feature type="compositionally biased region" description="Acidic residues" evidence="6">
    <location>
        <begin position="1699"/>
        <end position="1722"/>
    </location>
</feature>
<feature type="compositionally biased region" description="Acidic residues" evidence="6">
    <location>
        <begin position="790"/>
        <end position="823"/>
    </location>
</feature>
<feature type="compositionally biased region" description="Basic and acidic residues" evidence="6">
    <location>
        <begin position="133"/>
        <end position="145"/>
    </location>
</feature>
<feature type="region of interest" description="Disordered" evidence="6">
    <location>
        <begin position="1468"/>
        <end position="1828"/>
    </location>
</feature>
<dbReference type="RefSeq" id="XP_024398536.1">
    <property type="nucleotide sequence ID" value="XM_024542768.2"/>
</dbReference>
<reference evidence="11" key="3">
    <citation type="submission" date="2020-12" db="UniProtKB">
        <authorList>
            <consortium name="EnsemblPlants"/>
        </authorList>
    </citation>
    <scope>IDENTIFICATION</scope>
</reference>
<dbReference type="InterPro" id="IPR018501">
    <property type="entry name" value="DDT_dom"/>
</dbReference>
<reference evidence="10 12" key="1">
    <citation type="journal article" date="2008" name="Science">
        <title>The Physcomitrella genome reveals evolutionary insights into the conquest of land by plants.</title>
        <authorList>
            <person name="Rensing S."/>
            <person name="Lang D."/>
            <person name="Zimmer A."/>
            <person name="Terry A."/>
            <person name="Salamov A."/>
            <person name="Shapiro H."/>
            <person name="Nishiyama T."/>
            <person name="Perroud P.-F."/>
            <person name="Lindquist E."/>
            <person name="Kamisugi Y."/>
            <person name="Tanahashi T."/>
            <person name="Sakakibara K."/>
            <person name="Fujita T."/>
            <person name="Oishi K."/>
            <person name="Shin-I T."/>
            <person name="Kuroki Y."/>
            <person name="Toyoda A."/>
            <person name="Suzuki Y."/>
            <person name="Hashimoto A."/>
            <person name="Yamaguchi K."/>
            <person name="Sugano A."/>
            <person name="Kohara Y."/>
            <person name="Fujiyama A."/>
            <person name="Anterola A."/>
            <person name="Aoki S."/>
            <person name="Ashton N."/>
            <person name="Barbazuk W.B."/>
            <person name="Barker E."/>
            <person name="Bennetzen J."/>
            <person name="Bezanilla M."/>
            <person name="Blankenship R."/>
            <person name="Cho S.H."/>
            <person name="Dutcher S."/>
            <person name="Estelle M."/>
            <person name="Fawcett J.A."/>
            <person name="Gundlach H."/>
            <person name="Hanada K."/>
            <person name="Heyl A."/>
            <person name="Hicks K.A."/>
            <person name="Hugh J."/>
            <person name="Lohr M."/>
            <person name="Mayer K."/>
            <person name="Melkozernov A."/>
            <person name="Murata T."/>
            <person name="Nelson D."/>
            <person name="Pils B."/>
            <person name="Prigge M."/>
            <person name="Reiss B."/>
            <person name="Renner T."/>
            <person name="Rombauts S."/>
            <person name="Rushton P."/>
            <person name="Sanderfoot A."/>
            <person name="Schween G."/>
            <person name="Shiu S.-H."/>
            <person name="Stueber K."/>
            <person name="Theodoulou F.L."/>
            <person name="Tu H."/>
            <person name="Van de Peer Y."/>
            <person name="Verrier P.J."/>
            <person name="Waters E."/>
            <person name="Wood A."/>
            <person name="Yang L."/>
            <person name="Cove D."/>
            <person name="Cuming A."/>
            <person name="Hasebe M."/>
            <person name="Lucas S."/>
            <person name="Mishler D.B."/>
            <person name="Reski R."/>
            <person name="Grigoriev I."/>
            <person name="Quatrano R.S."/>
            <person name="Boore J.L."/>
        </authorList>
    </citation>
    <scope>NUCLEOTIDE SEQUENCE [LARGE SCALE GENOMIC DNA]</scope>
    <source>
        <strain evidence="11 12">cv. Gransden 2004</strain>
    </source>
</reference>
<comment type="subcellular location">
    <subcellularLocation>
        <location evidence="1 4 5">Nucleus</location>
    </subcellularLocation>
</comment>
<dbReference type="OrthoDB" id="6159439at2759"/>
<evidence type="ECO:0000259" key="9">
    <source>
        <dbReference type="PROSITE" id="PS51913"/>
    </source>
</evidence>
<evidence type="ECO:0000256" key="2">
    <source>
        <dbReference type="ARBA" id="ARBA00023163"/>
    </source>
</evidence>
<dbReference type="FunCoup" id="A0A2K1J8P1">
    <property type="interactions" value="1764"/>
</dbReference>
<dbReference type="EMBL" id="ABEU02000016">
    <property type="protein sequence ID" value="PNR37891.1"/>
    <property type="molecule type" value="Genomic_DNA"/>
</dbReference>
<dbReference type="PROSITE" id="PS50071">
    <property type="entry name" value="HOMEOBOX_2"/>
    <property type="match status" value="1"/>
</dbReference>
<evidence type="ECO:0000313" key="10">
    <source>
        <dbReference type="EMBL" id="PNR37891.1"/>
    </source>
</evidence>
<feature type="compositionally biased region" description="Polar residues" evidence="6">
    <location>
        <begin position="1195"/>
        <end position="1209"/>
    </location>
</feature>
<dbReference type="SMART" id="SM00571">
    <property type="entry name" value="DDT"/>
    <property type="match status" value="1"/>
</dbReference>
<evidence type="ECO:0000256" key="6">
    <source>
        <dbReference type="SAM" id="MobiDB-lite"/>
    </source>
</evidence>
<dbReference type="Gramene" id="Pp3c16_15118V3.2">
    <property type="protein sequence ID" value="Pp3c16_15118V3.2"/>
    <property type="gene ID" value="Pp3c16_15118"/>
</dbReference>
<feature type="region of interest" description="Disordered" evidence="6">
    <location>
        <begin position="1193"/>
        <end position="1232"/>
    </location>
</feature>
<feature type="DNA-binding region" description="Homeobox" evidence="4">
    <location>
        <begin position="14"/>
        <end position="73"/>
    </location>
</feature>
<dbReference type="GO" id="GO:0006357">
    <property type="term" value="P:regulation of transcription by RNA polymerase II"/>
    <property type="evidence" value="ECO:0007669"/>
    <property type="project" value="InterPro"/>
</dbReference>
<feature type="compositionally biased region" description="Acidic residues" evidence="6">
    <location>
        <begin position="1797"/>
        <end position="1819"/>
    </location>
</feature>
<feature type="region of interest" description="Disordered" evidence="6">
    <location>
        <begin position="390"/>
        <end position="431"/>
    </location>
</feature>
<dbReference type="PaxDb" id="3218-PP1S15_37V6.1"/>
<feature type="compositionally biased region" description="Polar residues" evidence="6">
    <location>
        <begin position="851"/>
        <end position="873"/>
    </location>
</feature>
<dbReference type="Gramene" id="Pp3c16_15118V3.1">
    <property type="protein sequence ID" value="Pp3c16_15118V3.1"/>
    <property type="gene ID" value="Pp3c16_15118"/>
</dbReference>
<dbReference type="CDD" id="cd00086">
    <property type="entry name" value="homeodomain"/>
    <property type="match status" value="1"/>
</dbReference>
<evidence type="ECO:0000256" key="4">
    <source>
        <dbReference type="PROSITE-ProRule" id="PRU00108"/>
    </source>
</evidence>
<dbReference type="RefSeq" id="XP_024398537.1">
    <property type="nucleotide sequence ID" value="XM_024542769.2"/>
</dbReference>
<dbReference type="RefSeq" id="XP_024398533.1">
    <property type="nucleotide sequence ID" value="XM_024542765.2"/>
</dbReference>
<dbReference type="EnsemblPlants" id="Pp3c16_15118V3.2">
    <property type="protein sequence ID" value="Pp3c16_15118V3.2"/>
    <property type="gene ID" value="Pp3c16_15118"/>
</dbReference>
<name>A0A2K1J8P1_PHYPA</name>
<evidence type="ECO:0000259" key="8">
    <source>
        <dbReference type="PROSITE" id="PS50827"/>
    </source>
</evidence>
<dbReference type="Pfam" id="PF15612">
    <property type="entry name" value="WHIM1"/>
    <property type="match status" value="1"/>
</dbReference>
<sequence length="1828" mass="203318">MELVDRRRLSPDDHNLKRRMKTPVQLEALERVFAEDRYPAEAVRAELSTQLNLSDKQLQMWFCHRRLKDRKGKDEDSTNVNANVNANANVARKKPRTEKQNMTQYPGAVLASEPGGAAVLPRDQFAEEYQYENSERFTPEQELKPRSRKSGPRDGSFPGKRRNQALSARVAKAEAAAIAAVEAQLGEPLREVGPPLGLEFDPLPPGAFTTHVEEMPAEPRPAMEQEQHFPTERLYETPEAQNNTMFEPSATLGLATMPNLGGTKRKSMGPPSTDPHPLHYESRPVREYQFLPEQPERLEENQYFERPTPLNLFPAPERTTLELLQQSRLEEVRLQKEYELHEKKLRKEFEKQEVLRRKREEQVRKEQDRLEKERLREEERLRRDRLKEQERIQREQKREAERLEKESKRMEKQRRREEARKEKQAAKLKAANERALAKRLAKDMTDLMDDEELERMEASAAASSLNLAFFAPFGKNGMDTSQVVLKPFPPPNVRMKPVVAIQPWSNSDQNIGNLLLVWRFLTTFADVVGLWPFTLDELVQAYHDYDSRLLGEIHVALLKTLVRDIEEAAQAVSGGMVGQRDAIAMAAGGHPQLVEAAFAWGFDIREWGKHVNPLTWPEILRQFALAAGFGPKWKKRKVLPDRSKEVPAEGEDGEDIVAKLRSGAAAVNAVASMQGRGMGHLRRSQYRLTPGTVKYAAFHVLSLEGEKGLNIAQVADRIQTSGLRDLSSSRTPEASIAAALSRDTVLFERTAPSTYCVRPQFRKDSEDAEEILSAARERIRLFRSGLVDGEADKDVDEADREEYESEGQDVDDVEDLEEEDLEDGVPGSSEKKGDVKTEDAKDESDSKETKTVTTSQQKIHPSSELSEGANNGLSKAKAVSVSSKREIDDEEDEEEEEEEHNLGKDDSLQEDQKTGIQLEEETEIDESQVGEPWVQGLVEGEYADLSVEERLNALVALVTVVNEGNAIRIALEERLEAATALKRQMWAEMQLEKRRHKEELLSRSHFSLLPGTIKTDGESPDPEHMTSGTLALYDHGQLDMNMPNTDGTGYIEAFAGNGKSFNELSNGVVAHEAGPSAGAVSGNHLAEKSRAQAKADIGLRAEELYVFRSQPLGSDRRHNRYWQFVTGNGGQDPGCGRLFFESNSDGCWGVIDTEEAFDVLLASLDPRGAREAALTAILNRLEGTLRQGMRLKASDTANSSPIKGSTTIPNKHPGLKGIEESPVSSISGSESDSPAVLSAISVELGKTSREQKQALERYKEAEKWIWSECSTGGSALKATKAGLRREARVLVVCDVCHELYTSKDKHCQCCHATFDKSSSPRVFSEHTRDCEEKRRKCDPNWKLQGPVASMPSRLQLLKTEIIKIESAIPTKALNKDWTDHQRKLWAASVKAATEPNQVLQALTILESMIERDWLSSTYETTEEIASAAAEANGFGNQGLIPFWVPPTTAAVALRIRLLDNAIAYSQEAKEEREKQEIEDEINQKNTKMSTFRFSPEGLPGDQEDEQPTDVLETAPSLSGKGRSRVRSSGGGRVRGGKGSQGAQTGQTGGRRRSTVSAGGGSKSRVRSSNSATKSGLKRKLQFQEGAEEAAPSDLKQWGGAAKGRSARSGGSRGGKSTARRSSRGQAGPRSRARRGQTGARRLGQKQRNPNDLMVPSGRSQSKIAKAASDCAAANPDREDDDEMEEVSNGGDSQAGYADEGYEDGDQYDAEENNDDGDAEEQNGSDLGERMEEGEEVDEEQAEEDEGEEMDEEGEEELEDDDGDGEGQEEDDGYDKEEPRRNAYERGGRSSYGRAAEDEGEGEEEGEGGGDETEDEDDQEERQSYSDED</sequence>
<dbReference type="Pfam" id="PF15613">
    <property type="entry name" value="WSD"/>
    <property type="match status" value="1"/>
</dbReference>
<dbReference type="GO" id="GO:0003677">
    <property type="term" value="F:DNA binding"/>
    <property type="evidence" value="ECO:0007669"/>
    <property type="project" value="UniProtKB-UniRule"/>
</dbReference>
<feature type="compositionally biased region" description="Acidic residues" evidence="6">
    <location>
        <begin position="888"/>
        <end position="899"/>
    </location>
</feature>
<dbReference type="Gene3D" id="1.10.10.60">
    <property type="entry name" value="Homeodomain-like"/>
    <property type="match status" value="1"/>
</dbReference>
<dbReference type="PANTHER" id="PTHR36968:SF5">
    <property type="entry name" value="HOMEOBOX-DDT DOMAIN PROTEIN RLT2"/>
    <property type="match status" value="1"/>
</dbReference>
<feature type="compositionally biased region" description="Basic and acidic residues" evidence="6">
    <location>
        <begin position="1775"/>
        <end position="1787"/>
    </location>
</feature>
<evidence type="ECO:0000256" key="3">
    <source>
        <dbReference type="ARBA" id="ARBA00023242"/>
    </source>
</evidence>
<evidence type="ECO:0000313" key="12">
    <source>
        <dbReference type="Proteomes" id="UP000006727"/>
    </source>
</evidence>
<feature type="compositionally biased region" description="Low complexity" evidence="6">
    <location>
        <begin position="1220"/>
        <end position="1232"/>
    </location>
</feature>
<keyword evidence="4 5" id="KW-0371">Homeobox</keyword>
<proteinExistence type="predicted"/>
<dbReference type="PANTHER" id="PTHR36968">
    <property type="entry name" value="HOMEOBOX-DDT DOMAIN PROTEIN RLT2"/>
    <property type="match status" value="1"/>
</dbReference>
<dbReference type="EnsemblPlants" id="Pp3c16_15118V3.1">
    <property type="protein sequence ID" value="Pp3c16_15118V3.1"/>
    <property type="gene ID" value="Pp3c16_15118"/>
</dbReference>
<protein>
    <recommendedName>
        <fullName evidence="13">Homeobox domain-containing protein</fullName>
    </recommendedName>
</protein>
<feature type="region of interest" description="Disordered" evidence="6">
    <location>
        <begin position="253"/>
        <end position="282"/>
    </location>
</feature>
<dbReference type="InterPro" id="IPR028941">
    <property type="entry name" value="WHIM2_dom"/>
</dbReference>
<feature type="compositionally biased region" description="Polar residues" evidence="6">
    <location>
        <begin position="1483"/>
        <end position="1492"/>
    </location>
</feature>
<feature type="compositionally biased region" description="Low complexity" evidence="6">
    <location>
        <begin position="1664"/>
        <end position="1673"/>
    </location>
</feature>
<dbReference type="InterPro" id="IPR009057">
    <property type="entry name" value="Homeodomain-like_sf"/>
</dbReference>
<feature type="domain" description="DDT" evidence="8">
    <location>
        <begin position="508"/>
        <end position="567"/>
    </location>
</feature>
<evidence type="ECO:0000256" key="1">
    <source>
        <dbReference type="ARBA" id="ARBA00004123"/>
    </source>
</evidence>
<feature type="compositionally biased region" description="Basic and acidic residues" evidence="6">
    <location>
        <begin position="829"/>
        <end position="850"/>
    </location>
</feature>
<feature type="compositionally biased region" description="Basic and acidic residues" evidence="6">
    <location>
        <begin position="900"/>
        <end position="912"/>
    </location>
</feature>
<dbReference type="SMART" id="SM00389">
    <property type="entry name" value="HOX"/>
    <property type="match status" value="1"/>
</dbReference>
<keyword evidence="4 5" id="KW-0238">DNA-binding</keyword>
<dbReference type="Pfam" id="PF02791">
    <property type="entry name" value="DDT"/>
    <property type="match status" value="1"/>
</dbReference>
<keyword evidence="12" id="KW-1185">Reference proteome</keyword>
<feature type="region of interest" description="Disordered" evidence="6">
    <location>
        <begin position="132"/>
        <end position="166"/>
    </location>
</feature>
<dbReference type="InterPro" id="IPR044977">
    <property type="entry name" value="RLT1-3"/>
</dbReference>
<feature type="compositionally biased region" description="Acidic residues" evidence="6">
    <location>
        <begin position="1731"/>
        <end position="1774"/>
    </location>
</feature>
<feature type="domain" description="Homeobox" evidence="7">
    <location>
        <begin position="12"/>
        <end position="72"/>
    </location>
</feature>
<accession>A0A2K1J8P1</accession>
<dbReference type="InterPro" id="IPR001356">
    <property type="entry name" value="HD"/>
</dbReference>
<organism evidence="10">
    <name type="scientific">Physcomitrium patens</name>
    <name type="common">Spreading-leaved earth moss</name>
    <name type="synonym">Physcomitrella patens</name>
    <dbReference type="NCBI Taxonomy" id="3218"/>
    <lineage>
        <taxon>Eukaryota</taxon>
        <taxon>Viridiplantae</taxon>
        <taxon>Streptophyta</taxon>
        <taxon>Embryophyta</taxon>
        <taxon>Bryophyta</taxon>
        <taxon>Bryophytina</taxon>
        <taxon>Bryopsida</taxon>
        <taxon>Funariidae</taxon>
        <taxon>Funariales</taxon>
        <taxon>Funariaceae</taxon>
        <taxon>Physcomitrium</taxon>
    </lineage>
</organism>
<dbReference type="RefSeq" id="XP_024398535.1">
    <property type="nucleotide sequence ID" value="XM_024542767.2"/>
</dbReference>